<dbReference type="Pfam" id="PF00474">
    <property type="entry name" value="SSF"/>
    <property type="match status" value="1"/>
</dbReference>
<comment type="subcellular location">
    <subcellularLocation>
        <location evidence="1">Membrane</location>
        <topology evidence="1">Multi-pass membrane protein</topology>
    </subcellularLocation>
</comment>
<feature type="transmembrane region" description="Helical" evidence="10">
    <location>
        <begin position="314"/>
        <end position="341"/>
    </location>
</feature>
<keyword evidence="3" id="KW-0813">Transport</keyword>
<feature type="transmembrane region" description="Helical" evidence="10">
    <location>
        <begin position="75"/>
        <end position="94"/>
    </location>
</feature>
<keyword evidence="8" id="KW-0739">Sodium transport</keyword>
<evidence type="ECO:0000256" key="5">
    <source>
        <dbReference type="ARBA" id="ARBA00022847"/>
    </source>
</evidence>
<dbReference type="GO" id="GO:0006814">
    <property type="term" value="P:sodium ion transport"/>
    <property type="evidence" value="ECO:0007669"/>
    <property type="project" value="UniProtKB-KW"/>
</dbReference>
<evidence type="ECO:0000313" key="12">
    <source>
        <dbReference type="Proteomes" id="UP000034071"/>
    </source>
</evidence>
<evidence type="ECO:0000313" key="11">
    <source>
        <dbReference type="EMBL" id="AKE51486.1"/>
    </source>
</evidence>
<dbReference type="InterPro" id="IPR031155">
    <property type="entry name" value="DUR"/>
</dbReference>
<dbReference type="InterPro" id="IPR038377">
    <property type="entry name" value="Na/Glc_symporter_sf"/>
</dbReference>
<evidence type="ECO:0000256" key="2">
    <source>
        <dbReference type="ARBA" id="ARBA00006434"/>
    </source>
</evidence>
<evidence type="ECO:0000256" key="10">
    <source>
        <dbReference type="SAM" id="Phobius"/>
    </source>
</evidence>
<feature type="transmembrane region" description="Helical" evidence="10">
    <location>
        <begin position="267"/>
        <end position="294"/>
    </location>
</feature>
<evidence type="ECO:0000256" key="1">
    <source>
        <dbReference type="ARBA" id="ARBA00004141"/>
    </source>
</evidence>
<organism evidence="11 12">
    <name type="scientific">Kangiella geojedonensis</name>
    <dbReference type="NCBI Taxonomy" id="914150"/>
    <lineage>
        <taxon>Bacteria</taxon>
        <taxon>Pseudomonadati</taxon>
        <taxon>Pseudomonadota</taxon>
        <taxon>Gammaproteobacteria</taxon>
        <taxon>Kangiellales</taxon>
        <taxon>Kangiellaceae</taxon>
        <taxon>Kangiella</taxon>
    </lineage>
</organism>
<feature type="transmembrane region" description="Helical" evidence="10">
    <location>
        <begin position="362"/>
        <end position="382"/>
    </location>
</feature>
<gene>
    <name evidence="11" type="ORF">TQ33_0502</name>
</gene>
<feature type="transmembrane region" description="Helical" evidence="10">
    <location>
        <begin position="123"/>
        <end position="149"/>
    </location>
</feature>
<evidence type="ECO:0000256" key="9">
    <source>
        <dbReference type="RuleBase" id="RU362091"/>
    </source>
</evidence>
<dbReference type="Proteomes" id="UP000034071">
    <property type="component" value="Chromosome"/>
</dbReference>
<dbReference type="AlphaFoldDB" id="A0A0F6RBV1"/>
<dbReference type="GO" id="GO:0015293">
    <property type="term" value="F:symporter activity"/>
    <property type="evidence" value="ECO:0007669"/>
    <property type="project" value="UniProtKB-KW"/>
</dbReference>
<evidence type="ECO:0000256" key="8">
    <source>
        <dbReference type="ARBA" id="ARBA00023201"/>
    </source>
</evidence>
<name>A0A0F6RBV1_9GAMM</name>
<feature type="transmembrane region" description="Helical" evidence="10">
    <location>
        <begin position="6"/>
        <end position="29"/>
    </location>
</feature>
<feature type="transmembrane region" description="Helical" evidence="10">
    <location>
        <begin position="415"/>
        <end position="432"/>
    </location>
</feature>
<keyword evidence="12" id="KW-1185">Reference proteome</keyword>
<dbReference type="PROSITE" id="PS00456">
    <property type="entry name" value="NA_SOLUT_SYMP_1"/>
    <property type="match status" value="1"/>
</dbReference>
<dbReference type="EMBL" id="CP010975">
    <property type="protein sequence ID" value="AKE51486.1"/>
    <property type="molecule type" value="Genomic_DNA"/>
</dbReference>
<dbReference type="PROSITE" id="PS50283">
    <property type="entry name" value="NA_SOLUT_SYMP_3"/>
    <property type="match status" value="1"/>
</dbReference>
<comment type="similarity">
    <text evidence="2 9">Belongs to the sodium:solute symporter (SSF) (TC 2.A.21) family.</text>
</comment>
<reference evidence="11 12" key="1">
    <citation type="submission" date="2015-02" db="EMBL/GenBank/DDBJ databases">
        <title>Complete genome sequence of Kangiella geojedonensis strain YCS-5T.</title>
        <authorList>
            <person name="Kim K.M."/>
        </authorList>
    </citation>
    <scope>NUCLEOTIDE SEQUENCE [LARGE SCALE GENOMIC DNA]</scope>
    <source>
        <strain evidence="11 12">YCS-5</strain>
    </source>
</reference>
<dbReference type="CDD" id="cd11476">
    <property type="entry name" value="SLC5sbd_DUR3"/>
    <property type="match status" value="1"/>
</dbReference>
<protein>
    <submittedName>
        <fullName evidence="11">Na+/solute symporter</fullName>
    </submittedName>
</protein>
<keyword evidence="6 10" id="KW-1133">Transmembrane helix</keyword>
<dbReference type="Gene3D" id="1.20.1730.10">
    <property type="entry name" value="Sodium/glucose cotransporter"/>
    <property type="match status" value="1"/>
</dbReference>
<feature type="transmembrane region" description="Helical" evidence="10">
    <location>
        <begin position="438"/>
        <end position="458"/>
    </location>
</feature>
<accession>A0A0F6RBV1</accession>
<sequence>MDYNPISITTALMLLVLFGIVWIFFGWWLGRKNKSLDDFMLAGRNVGLAFAGATAMATWITSNTTLVAPQLTYELGIWGMVGYSLAALGLILFAPMAKRIKELMPQGYTCGDFIRVRYGKTAWIAFLVVSFCYAMGWLVSLGMAGGVLLDTLSGLSYNVGMTVILVICVGYTLLGGLKAVIATDYVQTIIIIVGVLIIGFVCYQTVGFDRVYEFNKEHHPELLNLLFPAAMMFLFNNIFFGLGEIFHSNVWWSRALAFRLGIGKKAYLMSGLLWLPIPIVTGFIALSAPVLGLYPDSSDMVGPMVAANLLGDIGAIFVFIVVFSALASSLDSLLAATSDLVTRDIYNGLIDKSASKEKLHRISKLVILGLGFVTWLICLPKITTLGALLNFTGAFVASTIWPIVLGLYQRRLSGDFVTAALVLGTISGLIGYHTIGFYVAALFSCIVSFLICMIGLLVKNDNFDWQRLKNMEKPQ</sequence>
<dbReference type="PANTHER" id="PTHR46154:SF4">
    <property type="entry name" value="UREA ACTIVE TRANSPORTER"/>
    <property type="match status" value="1"/>
</dbReference>
<dbReference type="PANTHER" id="PTHR46154">
    <property type="match status" value="1"/>
</dbReference>
<dbReference type="GO" id="GO:0015204">
    <property type="term" value="F:urea transmembrane transporter activity"/>
    <property type="evidence" value="ECO:0007669"/>
    <property type="project" value="InterPro"/>
</dbReference>
<dbReference type="OrthoDB" id="9789704at2"/>
<evidence type="ECO:0000256" key="6">
    <source>
        <dbReference type="ARBA" id="ARBA00022989"/>
    </source>
</evidence>
<dbReference type="RefSeq" id="WP_046560673.1">
    <property type="nucleotide sequence ID" value="NZ_CP010975.1"/>
</dbReference>
<dbReference type="STRING" id="914150.TQ33_0502"/>
<feature type="transmembrane region" description="Helical" evidence="10">
    <location>
        <begin position="186"/>
        <end position="206"/>
    </location>
</feature>
<dbReference type="HOGENOM" id="CLU_018808_15_3_6"/>
<keyword evidence="8" id="KW-0406">Ion transport</keyword>
<feature type="transmembrane region" description="Helical" evidence="10">
    <location>
        <begin position="41"/>
        <end position="60"/>
    </location>
</feature>
<dbReference type="InterPro" id="IPR001734">
    <property type="entry name" value="Na/solute_symporter"/>
</dbReference>
<keyword evidence="7 10" id="KW-0472">Membrane</keyword>
<dbReference type="InterPro" id="IPR018212">
    <property type="entry name" value="Na/solute_symporter_CS"/>
</dbReference>
<feature type="transmembrane region" description="Helical" evidence="10">
    <location>
        <begin position="388"/>
        <end position="408"/>
    </location>
</feature>
<evidence type="ECO:0000256" key="7">
    <source>
        <dbReference type="ARBA" id="ARBA00023136"/>
    </source>
</evidence>
<dbReference type="KEGG" id="kge:TQ33_0502"/>
<keyword evidence="5" id="KW-0769">Symport</keyword>
<feature type="transmembrane region" description="Helical" evidence="10">
    <location>
        <begin position="226"/>
        <end position="246"/>
    </location>
</feature>
<keyword evidence="8" id="KW-0915">Sodium</keyword>
<evidence type="ECO:0000256" key="4">
    <source>
        <dbReference type="ARBA" id="ARBA00022692"/>
    </source>
</evidence>
<feature type="transmembrane region" description="Helical" evidence="10">
    <location>
        <begin position="155"/>
        <end position="174"/>
    </location>
</feature>
<keyword evidence="4 10" id="KW-0812">Transmembrane</keyword>
<dbReference type="PATRIC" id="fig|914150.5.peg.508"/>
<evidence type="ECO:0000256" key="3">
    <source>
        <dbReference type="ARBA" id="ARBA00022448"/>
    </source>
</evidence>
<dbReference type="GO" id="GO:0016020">
    <property type="term" value="C:membrane"/>
    <property type="evidence" value="ECO:0007669"/>
    <property type="project" value="UniProtKB-SubCell"/>
</dbReference>
<proteinExistence type="inferred from homology"/>